<proteinExistence type="predicted"/>
<gene>
    <name evidence="4" type="ORF">BSTOLATCC_MIC1058</name>
</gene>
<sequence length="525" mass="61107">MSFGKTNLKPLDDSVAEQPSSPESPFPGGTIFQNNIFALETPRWLSKAHYFEGPEFAEEEIDVVNEEITNQENIFKSCMRTKTTYSETSSSNPISKQSFFSSRTKSVIVHKTDFSFANDVEELNSAKERFTALHCLLLSKLKIGRFAYKKWLSNWKRVTIFKNNRSEQGFSQYWKLQYVIEKFQGKIIENENKSDQLDKAKIKNALNRMKLRAEQIKKKEIRKRWLVRRIYIKLSKNLNTWYKETFHKIRIYGKVKSFKLEGLKKIRAILERHCPLEERFKLWKESMKDKDVYSYILEDEIIIPGIKKKLGIGKIEKGKKSIFRSLNIIKTKLNNKKQVSIKDTVDLSSLHKIKDNAMLLVYGINQFIENQKKLIEKSLDRELLALNESIEALNQEKVKSELQRSLLENQIDSLKLSNQKTEELILLLKSSSSKLTLDKLETKHQDYPISPTDSKRLFNSLPLPRKRNFLSFSSSHTLLSKTKTNSPKINSEPVRIKLKVSSSLSPLHLLFLSFLIGCFLCYLIS</sequence>
<name>A0AAU9I6X7_9CILI</name>
<protein>
    <submittedName>
        <fullName evidence="4">Uncharacterized protein</fullName>
    </submittedName>
</protein>
<keyword evidence="5" id="KW-1185">Reference proteome</keyword>
<evidence type="ECO:0000256" key="1">
    <source>
        <dbReference type="SAM" id="Coils"/>
    </source>
</evidence>
<evidence type="ECO:0000256" key="3">
    <source>
        <dbReference type="SAM" id="Phobius"/>
    </source>
</evidence>
<evidence type="ECO:0000313" key="4">
    <source>
        <dbReference type="EMBL" id="CAG9310201.1"/>
    </source>
</evidence>
<feature type="coiled-coil region" evidence="1">
    <location>
        <begin position="376"/>
        <end position="424"/>
    </location>
</feature>
<evidence type="ECO:0000313" key="5">
    <source>
        <dbReference type="Proteomes" id="UP001162131"/>
    </source>
</evidence>
<comment type="caution">
    <text evidence="4">The sequence shown here is derived from an EMBL/GenBank/DDBJ whole genome shotgun (WGS) entry which is preliminary data.</text>
</comment>
<dbReference type="EMBL" id="CAJZBQ010000002">
    <property type="protein sequence ID" value="CAG9310201.1"/>
    <property type="molecule type" value="Genomic_DNA"/>
</dbReference>
<keyword evidence="1" id="KW-0175">Coiled coil</keyword>
<keyword evidence="3" id="KW-0472">Membrane</keyword>
<organism evidence="4 5">
    <name type="scientific">Blepharisma stoltei</name>
    <dbReference type="NCBI Taxonomy" id="1481888"/>
    <lineage>
        <taxon>Eukaryota</taxon>
        <taxon>Sar</taxon>
        <taxon>Alveolata</taxon>
        <taxon>Ciliophora</taxon>
        <taxon>Postciliodesmatophora</taxon>
        <taxon>Heterotrichea</taxon>
        <taxon>Heterotrichida</taxon>
        <taxon>Blepharismidae</taxon>
        <taxon>Blepharisma</taxon>
    </lineage>
</organism>
<keyword evidence="3" id="KW-0812">Transmembrane</keyword>
<feature type="region of interest" description="Disordered" evidence="2">
    <location>
        <begin position="1"/>
        <end position="27"/>
    </location>
</feature>
<reference evidence="4" key="1">
    <citation type="submission" date="2021-09" db="EMBL/GenBank/DDBJ databases">
        <authorList>
            <consortium name="AG Swart"/>
            <person name="Singh M."/>
            <person name="Singh A."/>
            <person name="Seah K."/>
            <person name="Emmerich C."/>
        </authorList>
    </citation>
    <scope>NUCLEOTIDE SEQUENCE</scope>
    <source>
        <strain evidence="4">ATCC30299</strain>
    </source>
</reference>
<evidence type="ECO:0000256" key="2">
    <source>
        <dbReference type="SAM" id="MobiDB-lite"/>
    </source>
</evidence>
<accession>A0AAU9I6X7</accession>
<dbReference type="AlphaFoldDB" id="A0AAU9I6X7"/>
<dbReference type="Proteomes" id="UP001162131">
    <property type="component" value="Unassembled WGS sequence"/>
</dbReference>
<keyword evidence="3" id="KW-1133">Transmembrane helix</keyword>
<feature type="transmembrane region" description="Helical" evidence="3">
    <location>
        <begin position="507"/>
        <end position="524"/>
    </location>
</feature>